<feature type="transmembrane region" description="Helical" evidence="12">
    <location>
        <begin position="411"/>
        <end position="428"/>
    </location>
</feature>
<evidence type="ECO:0000256" key="11">
    <source>
        <dbReference type="RuleBase" id="RU362091"/>
    </source>
</evidence>
<feature type="transmembrane region" description="Helical" evidence="12">
    <location>
        <begin position="124"/>
        <end position="151"/>
    </location>
</feature>
<dbReference type="CDD" id="cd10326">
    <property type="entry name" value="SLC5sbd_NIS-like"/>
    <property type="match status" value="1"/>
</dbReference>
<evidence type="ECO:0000256" key="3">
    <source>
        <dbReference type="ARBA" id="ARBA00022448"/>
    </source>
</evidence>
<dbReference type="PROSITE" id="PS50283">
    <property type="entry name" value="NA_SOLUT_SYMP_3"/>
    <property type="match status" value="1"/>
</dbReference>
<evidence type="ECO:0000256" key="9">
    <source>
        <dbReference type="ARBA" id="ARBA00023136"/>
    </source>
</evidence>
<evidence type="ECO:0000256" key="1">
    <source>
        <dbReference type="ARBA" id="ARBA00004651"/>
    </source>
</evidence>
<keyword evidence="10" id="KW-0739">Sodium transport</keyword>
<keyword evidence="4" id="KW-1003">Cell membrane</keyword>
<feature type="transmembrane region" description="Helical" evidence="12">
    <location>
        <begin position="465"/>
        <end position="485"/>
    </location>
</feature>
<sequence length="490" mass="55121">MSQPLQLLVLMIGYFILLIVISFLTSKDNSNENFFVAKRSSPWYLVAFGMIGASLSGVTFISIPGVVGAGGANQNLSYMQMVWGYLIGYMLIANVLMPIYYRYNVTSIYQYLDQRLGTSSYKTGAAFFILSRVVGASFRMYIVALVMHQFIFSHYGIPFWITVLISIFLIWVYTFRGGIKTIVVTDVFQTFCMLGSLILTIFFLSEQLDVSVFGYFEKVLSSNYGKIFYFDAAWSDPNNFFKQVVGGMLIALVMTGLDQDMMQKNLTCKNLKEAQLNMFSFSMLLFFVNLAFLCLGAGLYLFVQQQGIALPPKSDQLFPMIAFNYLSGAGAILFLLGLTASNYASADSALASLTTSFCVDFLNFSKNTWTEQKKKFIRTCVHLGFSFSLFFVIVIFYWLNDDAVINKVFQFAGYTYGPILGLFAFAIGTNRKLIYALWVPIICMASVLLSYIVNMHSKEWLNGFTFGTLLVAFNGLITFIGLMLISKNQN</sequence>
<feature type="transmembrane region" description="Helical" evidence="12">
    <location>
        <begin position="187"/>
        <end position="205"/>
    </location>
</feature>
<dbReference type="InterPro" id="IPR038377">
    <property type="entry name" value="Na/Glc_symporter_sf"/>
</dbReference>
<evidence type="ECO:0000256" key="10">
    <source>
        <dbReference type="ARBA" id="ARBA00023201"/>
    </source>
</evidence>
<evidence type="ECO:0000256" key="7">
    <source>
        <dbReference type="ARBA" id="ARBA00023053"/>
    </source>
</evidence>
<dbReference type="AlphaFoldDB" id="A0A9D7XE38"/>
<dbReference type="Proteomes" id="UP000808349">
    <property type="component" value="Unassembled WGS sequence"/>
</dbReference>
<proteinExistence type="inferred from homology"/>
<dbReference type="GO" id="GO:0006814">
    <property type="term" value="P:sodium ion transport"/>
    <property type="evidence" value="ECO:0007669"/>
    <property type="project" value="UniProtKB-KW"/>
</dbReference>
<feature type="transmembrane region" description="Helical" evidence="12">
    <location>
        <begin position="435"/>
        <end position="453"/>
    </location>
</feature>
<evidence type="ECO:0000256" key="8">
    <source>
        <dbReference type="ARBA" id="ARBA00023065"/>
    </source>
</evidence>
<feature type="transmembrane region" description="Helical" evidence="12">
    <location>
        <begin position="376"/>
        <end position="399"/>
    </location>
</feature>
<dbReference type="InterPro" id="IPR051163">
    <property type="entry name" value="Sodium:Solute_Symporter_SSF"/>
</dbReference>
<evidence type="ECO:0000256" key="6">
    <source>
        <dbReference type="ARBA" id="ARBA00022989"/>
    </source>
</evidence>
<dbReference type="Pfam" id="PF00474">
    <property type="entry name" value="SSF"/>
    <property type="match status" value="1"/>
</dbReference>
<keyword evidence="3" id="KW-0813">Transport</keyword>
<feature type="transmembrane region" description="Helical" evidence="12">
    <location>
        <begin position="83"/>
        <end position="103"/>
    </location>
</feature>
<feature type="transmembrane region" description="Helical" evidence="12">
    <location>
        <begin position="322"/>
        <end position="344"/>
    </location>
</feature>
<feature type="transmembrane region" description="Helical" evidence="12">
    <location>
        <begin position="157"/>
        <end position="175"/>
    </location>
</feature>
<protein>
    <submittedName>
        <fullName evidence="13">Sodium:solute symporter</fullName>
    </submittedName>
</protein>
<feature type="transmembrane region" description="Helical" evidence="12">
    <location>
        <begin position="278"/>
        <end position="302"/>
    </location>
</feature>
<dbReference type="PANTHER" id="PTHR42985">
    <property type="entry name" value="SODIUM-COUPLED MONOCARBOXYLATE TRANSPORTER"/>
    <property type="match status" value="1"/>
</dbReference>
<accession>A0A9D7XE38</accession>
<evidence type="ECO:0000313" key="14">
    <source>
        <dbReference type="Proteomes" id="UP000808349"/>
    </source>
</evidence>
<feature type="transmembrane region" description="Helical" evidence="12">
    <location>
        <begin position="6"/>
        <end position="24"/>
    </location>
</feature>
<comment type="caution">
    <text evidence="13">The sequence shown here is derived from an EMBL/GenBank/DDBJ whole genome shotgun (WGS) entry which is preliminary data.</text>
</comment>
<dbReference type="GO" id="GO:0005886">
    <property type="term" value="C:plasma membrane"/>
    <property type="evidence" value="ECO:0007669"/>
    <property type="project" value="UniProtKB-SubCell"/>
</dbReference>
<gene>
    <name evidence="13" type="ORF">IPO85_06780</name>
</gene>
<evidence type="ECO:0000256" key="4">
    <source>
        <dbReference type="ARBA" id="ARBA00022475"/>
    </source>
</evidence>
<evidence type="ECO:0000256" key="12">
    <source>
        <dbReference type="SAM" id="Phobius"/>
    </source>
</evidence>
<feature type="transmembrane region" description="Helical" evidence="12">
    <location>
        <begin position="240"/>
        <end position="257"/>
    </location>
</feature>
<dbReference type="Gene3D" id="1.20.1730.10">
    <property type="entry name" value="Sodium/glucose cotransporter"/>
    <property type="match status" value="1"/>
</dbReference>
<evidence type="ECO:0000256" key="2">
    <source>
        <dbReference type="ARBA" id="ARBA00006434"/>
    </source>
</evidence>
<keyword evidence="7" id="KW-0915">Sodium</keyword>
<dbReference type="GO" id="GO:0015293">
    <property type="term" value="F:symporter activity"/>
    <property type="evidence" value="ECO:0007669"/>
    <property type="project" value="TreeGrafter"/>
</dbReference>
<dbReference type="InterPro" id="IPR001734">
    <property type="entry name" value="Na/solute_symporter"/>
</dbReference>
<comment type="subcellular location">
    <subcellularLocation>
        <location evidence="1">Cell membrane</location>
        <topology evidence="1">Multi-pass membrane protein</topology>
    </subcellularLocation>
</comment>
<keyword evidence="8" id="KW-0406">Ion transport</keyword>
<keyword evidence="6 12" id="KW-1133">Transmembrane helix</keyword>
<keyword evidence="5 12" id="KW-0812">Transmembrane</keyword>
<evidence type="ECO:0000256" key="5">
    <source>
        <dbReference type="ARBA" id="ARBA00022692"/>
    </source>
</evidence>
<name>A0A9D7XE38_9BACT</name>
<keyword evidence="9 12" id="KW-0472">Membrane</keyword>
<evidence type="ECO:0000313" key="13">
    <source>
        <dbReference type="EMBL" id="MBK9717206.1"/>
    </source>
</evidence>
<dbReference type="EMBL" id="JADKFW010000004">
    <property type="protein sequence ID" value="MBK9717206.1"/>
    <property type="molecule type" value="Genomic_DNA"/>
</dbReference>
<comment type="similarity">
    <text evidence="2 11">Belongs to the sodium:solute symporter (SSF) (TC 2.A.21) family.</text>
</comment>
<dbReference type="PANTHER" id="PTHR42985:SF47">
    <property type="entry name" value="INTEGRAL MEMBRANE TRANSPORT PROTEIN"/>
    <property type="match status" value="1"/>
</dbReference>
<reference evidence="13 14" key="1">
    <citation type="submission" date="2020-10" db="EMBL/GenBank/DDBJ databases">
        <title>Connecting structure to function with the recovery of over 1000 high-quality activated sludge metagenome-assembled genomes encoding full-length rRNA genes using long-read sequencing.</title>
        <authorList>
            <person name="Singleton C.M."/>
            <person name="Petriglieri F."/>
            <person name="Kristensen J.M."/>
            <person name="Kirkegaard R.H."/>
            <person name="Michaelsen T.Y."/>
            <person name="Andersen M.H."/>
            <person name="Karst S.M."/>
            <person name="Dueholm M.S."/>
            <person name="Nielsen P.H."/>
            <person name="Albertsen M."/>
        </authorList>
    </citation>
    <scope>NUCLEOTIDE SEQUENCE [LARGE SCALE GENOMIC DNA]</scope>
    <source>
        <strain evidence="13">Ribe_18-Q3-R11-54_BAT3C.373</strain>
    </source>
</reference>
<organism evidence="13 14">
    <name type="scientific">Candidatus Defluviibacterium haderslevense</name>
    <dbReference type="NCBI Taxonomy" id="2981993"/>
    <lineage>
        <taxon>Bacteria</taxon>
        <taxon>Pseudomonadati</taxon>
        <taxon>Bacteroidota</taxon>
        <taxon>Saprospiria</taxon>
        <taxon>Saprospirales</taxon>
        <taxon>Saprospiraceae</taxon>
        <taxon>Candidatus Defluviibacterium</taxon>
    </lineage>
</organism>
<feature type="transmembrane region" description="Helical" evidence="12">
    <location>
        <begin position="44"/>
        <end position="63"/>
    </location>
</feature>